<dbReference type="EMBL" id="CP042425">
    <property type="protein sequence ID" value="QEL18456.1"/>
    <property type="molecule type" value="Genomic_DNA"/>
</dbReference>
<feature type="signal peptide" evidence="2">
    <location>
        <begin position="1"/>
        <end position="22"/>
    </location>
</feature>
<protein>
    <recommendedName>
        <fullName evidence="5">TIGR03009 domain-containing protein</fullName>
    </recommendedName>
</protein>
<feature type="compositionally biased region" description="Basic and acidic residues" evidence="1">
    <location>
        <begin position="235"/>
        <end position="248"/>
    </location>
</feature>
<evidence type="ECO:0008006" key="5">
    <source>
        <dbReference type="Google" id="ProtNLM"/>
    </source>
</evidence>
<proteinExistence type="predicted"/>
<dbReference type="InterPro" id="IPR006311">
    <property type="entry name" value="TAT_signal"/>
</dbReference>
<name>A0A5C1AKB8_9BACT</name>
<keyword evidence="2" id="KW-0732">Signal</keyword>
<dbReference type="OrthoDB" id="271268at2"/>
<dbReference type="KEGG" id="lrs:PX52LOC_05481"/>
<keyword evidence="4" id="KW-1185">Reference proteome</keyword>
<evidence type="ECO:0000313" key="3">
    <source>
        <dbReference type="EMBL" id="QEL18456.1"/>
    </source>
</evidence>
<dbReference type="Proteomes" id="UP000324974">
    <property type="component" value="Chromosome"/>
</dbReference>
<feature type="region of interest" description="Disordered" evidence="1">
    <location>
        <begin position="212"/>
        <end position="248"/>
    </location>
</feature>
<feature type="chain" id="PRO_5022698758" description="TIGR03009 domain-containing protein" evidence="2">
    <location>
        <begin position="23"/>
        <end position="248"/>
    </location>
</feature>
<sequence>MSPGSRRNILVTLLAMGFGVTAATPVIAQAPRAGDPFSTVDPATAAGDKPGNWTLHFRYAPPRIITVDVPGKGKVTAWYMVYRIFNTTSTPQAVTSLKFDLVTKDLNTTHLDEPQPAVFKAIAAKEDPEKNMNLLTTVQVTQNPIPVTKPDSFPRYVSGIAIWTDVDLRANRTNKFSVYVSGLSDGLVAEKQVDASQLIKVKTLQLDFQKPTDNIRPGVDDVKREDNGGLGGERWIYRPVDKKPAPKE</sequence>
<dbReference type="AlphaFoldDB" id="A0A5C1AKB8"/>
<reference evidence="4" key="1">
    <citation type="submission" date="2019-08" db="EMBL/GenBank/DDBJ databases">
        <title>Limnoglobus roseus gen. nov., sp. nov., a novel freshwater planctomycete with a giant genome from the family Gemmataceae.</title>
        <authorList>
            <person name="Kulichevskaya I.S."/>
            <person name="Naumoff D.G."/>
            <person name="Miroshnikov K."/>
            <person name="Ivanova A."/>
            <person name="Philippov D.A."/>
            <person name="Hakobyan A."/>
            <person name="Rijpstra I.C."/>
            <person name="Sinninghe Damste J.S."/>
            <person name="Liesack W."/>
            <person name="Dedysh S.N."/>
        </authorList>
    </citation>
    <scope>NUCLEOTIDE SEQUENCE [LARGE SCALE GENOMIC DNA]</scope>
    <source>
        <strain evidence="4">PX52</strain>
    </source>
</reference>
<gene>
    <name evidence="3" type="ORF">PX52LOC_05481</name>
</gene>
<evidence type="ECO:0000256" key="2">
    <source>
        <dbReference type="SAM" id="SignalP"/>
    </source>
</evidence>
<accession>A0A5C1AKB8</accession>
<feature type="compositionally biased region" description="Basic and acidic residues" evidence="1">
    <location>
        <begin position="218"/>
        <end position="227"/>
    </location>
</feature>
<dbReference type="RefSeq" id="WP_149112967.1">
    <property type="nucleotide sequence ID" value="NZ_CP042425.1"/>
</dbReference>
<evidence type="ECO:0000313" key="4">
    <source>
        <dbReference type="Proteomes" id="UP000324974"/>
    </source>
</evidence>
<dbReference type="PROSITE" id="PS51318">
    <property type="entry name" value="TAT"/>
    <property type="match status" value="1"/>
</dbReference>
<evidence type="ECO:0000256" key="1">
    <source>
        <dbReference type="SAM" id="MobiDB-lite"/>
    </source>
</evidence>
<organism evidence="3 4">
    <name type="scientific">Limnoglobus roseus</name>
    <dbReference type="NCBI Taxonomy" id="2598579"/>
    <lineage>
        <taxon>Bacteria</taxon>
        <taxon>Pseudomonadati</taxon>
        <taxon>Planctomycetota</taxon>
        <taxon>Planctomycetia</taxon>
        <taxon>Gemmatales</taxon>
        <taxon>Gemmataceae</taxon>
        <taxon>Limnoglobus</taxon>
    </lineage>
</organism>